<dbReference type="Proteomes" id="UP000024635">
    <property type="component" value="Unassembled WGS sequence"/>
</dbReference>
<protein>
    <submittedName>
        <fullName evidence="1">Uncharacterized protein</fullName>
    </submittedName>
</protein>
<accession>A0A016T000</accession>
<dbReference type="AlphaFoldDB" id="A0A016T000"/>
<gene>
    <name evidence="1" type="primary">Acey_s0154.g2985</name>
    <name evidence="1" type="ORF">Y032_0154g2985</name>
</gene>
<keyword evidence="2" id="KW-1185">Reference proteome</keyword>
<proteinExistence type="predicted"/>
<dbReference type="EMBL" id="JARK01001490">
    <property type="protein sequence ID" value="EYB96007.1"/>
    <property type="molecule type" value="Genomic_DNA"/>
</dbReference>
<name>A0A016T000_9BILA</name>
<sequence>MDEVNVRVREKKRMYHAFLDNKLTDSWLNQTKRAARKTVVVAEAAHYADVREKLDKKEDERLVYLLANS</sequence>
<evidence type="ECO:0000313" key="2">
    <source>
        <dbReference type="Proteomes" id="UP000024635"/>
    </source>
</evidence>
<evidence type="ECO:0000313" key="1">
    <source>
        <dbReference type="EMBL" id="EYB96007.1"/>
    </source>
</evidence>
<reference evidence="2" key="1">
    <citation type="journal article" date="2015" name="Nat. Genet.">
        <title>The genome and transcriptome of the zoonotic hookworm Ancylostoma ceylanicum identify infection-specific gene families.</title>
        <authorList>
            <person name="Schwarz E.M."/>
            <person name="Hu Y."/>
            <person name="Antoshechkin I."/>
            <person name="Miller M.M."/>
            <person name="Sternberg P.W."/>
            <person name="Aroian R.V."/>
        </authorList>
    </citation>
    <scope>NUCLEOTIDE SEQUENCE</scope>
    <source>
        <strain evidence="2">HY135</strain>
    </source>
</reference>
<comment type="caution">
    <text evidence="1">The sequence shown here is derived from an EMBL/GenBank/DDBJ whole genome shotgun (WGS) entry which is preliminary data.</text>
</comment>
<organism evidence="1 2">
    <name type="scientific">Ancylostoma ceylanicum</name>
    <dbReference type="NCBI Taxonomy" id="53326"/>
    <lineage>
        <taxon>Eukaryota</taxon>
        <taxon>Metazoa</taxon>
        <taxon>Ecdysozoa</taxon>
        <taxon>Nematoda</taxon>
        <taxon>Chromadorea</taxon>
        <taxon>Rhabditida</taxon>
        <taxon>Rhabditina</taxon>
        <taxon>Rhabditomorpha</taxon>
        <taxon>Strongyloidea</taxon>
        <taxon>Ancylostomatidae</taxon>
        <taxon>Ancylostomatinae</taxon>
        <taxon>Ancylostoma</taxon>
    </lineage>
</organism>